<dbReference type="GO" id="GO:0003700">
    <property type="term" value="F:DNA-binding transcription factor activity"/>
    <property type="evidence" value="ECO:0007669"/>
    <property type="project" value="InterPro"/>
</dbReference>
<dbReference type="PROSITE" id="PS51071">
    <property type="entry name" value="HTH_RPIR"/>
    <property type="match status" value="1"/>
</dbReference>
<dbReference type="InterPro" id="IPR000281">
    <property type="entry name" value="HTH_RpiR"/>
</dbReference>
<accession>A0A1H5PPG8</accession>
<feature type="domain" description="HTH rpiR-type" evidence="1">
    <location>
        <begin position="1"/>
        <end position="77"/>
    </location>
</feature>
<dbReference type="GO" id="GO:1901135">
    <property type="term" value="P:carbohydrate derivative metabolic process"/>
    <property type="evidence" value="ECO:0007669"/>
    <property type="project" value="InterPro"/>
</dbReference>
<dbReference type="InterPro" id="IPR036388">
    <property type="entry name" value="WH-like_DNA-bd_sf"/>
</dbReference>
<dbReference type="GO" id="GO:0097367">
    <property type="term" value="F:carbohydrate derivative binding"/>
    <property type="evidence" value="ECO:0007669"/>
    <property type="project" value="InterPro"/>
</dbReference>
<gene>
    <name evidence="2" type="ORF">SAMN04488561_5011</name>
</gene>
<sequence length="277" mass="30007">MTLQERLAEHAGRLTQADRQLLEVVLSHPTEAAFLPAGEVAGRAGVHQATATKLAQKLGYPGYPALREALQHDLLGGATPAERVRRRLEHAGADGPLESLIADEIAALHDLPRHVSQDAVDAAARLILGAGHVYVYGRGNATVLVELLHRRLRRYGLRSTPLPTSGRDLAEHLVGLREGDVVVAFAFLNPPRHLSAVLGRARSAGSRSLLITDTLTTLDERPDHVLAAPRGSGREFQSLTVPMAVTNSLILTLARLEPDRTLQALEDLRSLLDRLDE</sequence>
<dbReference type="SUPFAM" id="SSF46689">
    <property type="entry name" value="Homeodomain-like"/>
    <property type="match status" value="1"/>
</dbReference>
<dbReference type="InterPro" id="IPR047640">
    <property type="entry name" value="RpiR-like"/>
</dbReference>
<dbReference type="InterPro" id="IPR046348">
    <property type="entry name" value="SIS_dom_sf"/>
</dbReference>
<proteinExistence type="predicted"/>
<evidence type="ECO:0000313" key="2">
    <source>
        <dbReference type="EMBL" id="SEF15589.1"/>
    </source>
</evidence>
<protein>
    <submittedName>
        <fullName evidence="2">DNA-binding transcriptional regulator, MurR/RpiR family, contains HTH and SIS domains</fullName>
    </submittedName>
</protein>
<keyword evidence="3" id="KW-1185">Reference proteome</keyword>
<organism evidence="2 3">
    <name type="scientific">Jiangella alba</name>
    <dbReference type="NCBI Taxonomy" id="561176"/>
    <lineage>
        <taxon>Bacteria</taxon>
        <taxon>Bacillati</taxon>
        <taxon>Actinomycetota</taxon>
        <taxon>Actinomycetes</taxon>
        <taxon>Jiangellales</taxon>
        <taxon>Jiangellaceae</taxon>
        <taxon>Jiangella</taxon>
    </lineage>
</organism>
<dbReference type="STRING" id="561176.SAMN04488561_5011"/>
<reference evidence="3" key="1">
    <citation type="submission" date="2016-10" db="EMBL/GenBank/DDBJ databases">
        <authorList>
            <person name="Varghese N."/>
            <person name="Submissions S."/>
        </authorList>
    </citation>
    <scope>NUCLEOTIDE SEQUENCE [LARGE SCALE GENOMIC DNA]</scope>
    <source>
        <strain evidence="3">DSM 45237</strain>
    </source>
</reference>
<dbReference type="AlphaFoldDB" id="A0A1H5PPG8"/>
<dbReference type="InterPro" id="IPR009057">
    <property type="entry name" value="Homeodomain-like_sf"/>
</dbReference>
<dbReference type="Gene3D" id="1.10.10.10">
    <property type="entry name" value="Winged helix-like DNA-binding domain superfamily/Winged helix DNA-binding domain"/>
    <property type="match status" value="1"/>
</dbReference>
<evidence type="ECO:0000313" key="3">
    <source>
        <dbReference type="Proteomes" id="UP000181980"/>
    </source>
</evidence>
<dbReference type="EMBL" id="FNUC01000004">
    <property type="protein sequence ID" value="SEF15589.1"/>
    <property type="molecule type" value="Genomic_DNA"/>
</dbReference>
<evidence type="ECO:0000259" key="1">
    <source>
        <dbReference type="PROSITE" id="PS51071"/>
    </source>
</evidence>
<dbReference type="PANTHER" id="PTHR30514">
    <property type="entry name" value="GLUCOKINASE"/>
    <property type="match status" value="1"/>
</dbReference>
<dbReference type="GO" id="GO:0003677">
    <property type="term" value="F:DNA binding"/>
    <property type="evidence" value="ECO:0007669"/>
    <property type="project" value="UniProtKB-KW"/>
</dbReference>
<dbReference type="OrthoDB" id="3812176at2"/>
<dbReference type="RefSeq" id="WP_069109163.1">
    <property type="nucleotide sequence ID" value="NZ_FNUC01000004.1"/>
</dbReference>
<name>A0A1H5PPG8_9ACTN</name>
<dbReference type="PANTHER" id="PTHR30514:SF18">
    <property type="entry name" value="RPIR-FAMILY TRANSCRIPTIONAL REGULATOR"/>
    <property type="match status" value="1"/>
</dbReference>
<dbReference type="Proteomes" id="UP000181980">
    <property type="component" value="Unassembled WGS sequence"/>
</dbReference>
<dbReference type="SUPFAM" id="SSF53697">
    <property type="entry name" value="SIS domain"/>
    <property type="match status" value="1"/>
</dbReference>
<dbReference type="Gene3D" id="3.40.50.10490">
    <property type="entry name" value="Glucose-6-phosphate isomerase like protein, domain 1"/>
    <property type="match status" value="1"/>
</dbReference>
<dbReference type="Pfam" id="PF01418">
    <property type="entry name" value="HTH_6"/>
    <property type="match status" value="1"/>
</dbReference>
<keyword evidence="2" id="KW-0238">DNA-binding</keyword>